<protein>
    <submittedName>
        <fullName evidence="1">Uncharacterized protein</fullName>
    </submittedName>
</protein>
<dbReference type="EMBL" id="ML180297">
    <property type="protein sequence ID" value="THU77945.1"/>
    <property type="molecule type" value="Genomic_DNA"/>
</dbReference>
<accession>A0A4V4HB45</accession>
<keyword evidence="2" id="KW-1185">Reference proteome</keyword>
<sequence>MVSTSFKAQIINVCAAWRDNNRKVHFAPQLMNIQISPAPNYETDFIEAMQLLRSAHACPDNLDRCSGTHNSIEYAIVRVTSLTSVSLAPTLSIPYTVPDFVSICDLYNDESRPSFKAITPGAVIELDLRLDYRMLESSIVPVLIADTILVQLGGAAWDSLNKELCHDA</sequence>
<gene>
    <name evidence="1" type="ORF">K435DRAFT_877192</name>
</gene>
<reference evidence="1 2" key="1">
    <citation type="journal article" date="2019" name="Nat. Ecol. Evol.">
        <title>Megaphylogeny resolves global patterns of mushroom evolution.</title>
        <authorList>
            <person name="Varga T."/>
            <person name="Krizsan K."/>
            <person name="Foldi C."/>
            <person name="Dima B."/>
            <person name="Sanchez-Garcia M."/>
            <person name="Sanchez-Ramirez S."/>
            <person name="Szollosi G.J."/>
            <person name="Szarkandi J.G."/>
            <person name="Papp V."/>
            <person name="Albert L."/>
            <person name="Andreopoulos W."/>
            <person name="Angelini C."/>
            <person name="Antonin V."/>
            <person name="Barry K.W."/>
            <person name="Bougher N.L."/>
            <person name="Buchanan P."/>
            <person name="Buyck B."/>
            <person name="Bense V."/>
            <person name="Catcheside P."/>
            <person name="Chovatia M."/>
            <person name="Cooper J."/>
            <person name="Damon W."/>
            <person name="Desjardin D."/>
            <person name="Finy P."/>
            <person name="Geml J."/>
            <person name="Haridas S."/>
            <person name="Hughes K."/>
            <person name="Justo A."/>
            <person name="Karasinski D."/>
            <person name="Kautmanova I."/>
            <person name="Kiss B."/>
            <person name="Kocsube S."/>
            <person name="Kotiranta H."/>
            <person name="LaButti K.M."/>
            <person name="Lechner B.E."/>
            <person name="Liimatainen K."/>
            <person name="Lipzen A."/>
            <person name="Lukacs Z."/>
            <person name="Mihaltcheva S."/>
            <person name="Morgado L.N."/>
            <person name="Niskanen T."/>
            <person name="Noordeloos M.E."/>
            <person name="Ohm R.A."/>
            <person name="Ortiz-Santana B."/>
            <person name="Ovrebo C."/>
            <person name="Racz N."/>
            <person name="Riley R."/>
            <person name="Savchenko A."/>
            <person name="Shiryaev A."/>
            <person name="Soop K."/>
            <person name="Spirin V."/>
            <person name="Szebenyi C."/>
            <person name="Tomsovsky M."/>
            <person name="Tulloss R.E."/>
            <person name="Uehling J."/>
            <person name="Grigoriev I.V."/>
            <person name="Vagvolgyi C."/>
            <person name="Papp T."/>
            <person name="Martin F.M."/>
            <person name="Miettinen O."/>
            <person name="Hibbett D.S."/>
            <person name="Nagy L.G."/>
        </authorList>
    </citation>
    <scope>NUCLEOTIDE SEQUENCE [LARGE SCALE GENOMIC DNA]</scope>
    <source>
        <strain evidence="1 2">CBS 962.96</strain>
    </source>
</reference>
<organism evidence="1 2">
    <name type="scientific">Dendrothele bispora (strain CBS 962.96)</name>
    <dbReference type="NCBI Taxonomy" id="1314807"/>
    <lineage>
        <taxon>Eukaryota</taxon>
        <taxon>Fungi</taxon>
        <taxon>Dikarya</taxon>
        <taxon>Basidiomycota</taxon>
        <taxon>Agaricomycotina</taxon>
        <taxon>Agaricomycetes</taxon>
        <taxon>Agaricomycetidae</taxon>
        <taxon>Agaricales</taxon>
        <taxon>Agaricales incertae sedis</taxon>
        <taxon>Dendrothele</taxon>
    </lineage>
</organism>
<evidence type="ECO:0000313" key="2">
    <source>
        <dbReference type="Proteomes" id="UP000297245"/>
    </source>
</evidence>
<dbReference type="Proteomes" id="UP000297245">
    <property type="component" value="Unassembled WGS sequence"/>
</dbReference>
<dbReference type="AlphaFoldDB" id="A0A4V4HB45"/>
<name>A0A4V4HB45_DENBC</name>
<evidence type="ECO:0000313" key="1">
    <source>
        <dbReference type="EMBL" id="THU77945.1"/>
    </source>
</evidence>
<proteinExistence type="predicted"/>